<evidence type="ECO:0008006" key="4">
    <source>
        <dbReference type="Google" id="ProtNLM"/>
    </source>
</evidence>
<dbReference type="EMBL" id="CP052909">
    <property type="protein sequence ID" value="QNJ98083.1"/>
    <property type="molecule type" value="Genomic_DNA"/>
</dbReference>
<reference evidence="2 3" key="1">
    <citation type="submission" date="2020-04" db="EMBL/GenBank/DDBJ databases">
        <title>Genome sequence of Altibacter aquimarinus strain ALE3EI.</title>
        <authorList>
            <person name="Oh H.-M."/>
            <person name="Jang D."/>
        </authorList>
    </citation>
    <scope>NUCLEOTIDE SEQUENCE [LARGE SCALE GENOMIC DNA]</scope>
    <source>
        <strain evidence="2 3">ALE3EI</strain>
    </source>
</reference>
<evidence type="ECO:0000313" key="3">
    <source>
        <dbReference type="Proteomes" id="UP000515514"/>
    </source>
</evidence>
<evidence type="ECO:0000256" key="1">
    <source>
        <dbReference type="SAM" id="SignalP"/>
    </source>
</evidence>
<dbReference type="PROSITE" id="PS51257">
    <property type="entry name" value="PROKAR_LIPOPROTEIN"/>
    <property type="match status" value="1"/>
</dbReference>
<protein>
    <recommendedName>
        <fullName evidence="4">Lipocalin-like domain-containing protein</fullName>
    </recommendedName>
</protein>
<dbReference type="KEGG" id="alti:ALE3EI_1525"/>
<keyword evidence="3" id="KW-1185">Reference proteome</keyword>
<organism evidence="2 3">
    <name type="scientific">Constantimarinum furrinae</name>
    <dbReference type="NCBI Taxonomy" id="2562285"/>
    <lineage>
        <taxon>Bacteria</taxon>
        <taxon>Pseudomonadati</taxon>
        <taxon>Bacteroidota</taxon>
        <taxon>Flavobacteriia</taxon>
        <taxon>Flavobacteriales</taxon>
        <taxon>Flavobacteriaceae</taxon>
        <taxon>Altibacter/Constantimarinum group</taxon>
        <taxon>Constantimarinum</taxon>
    </lineage>
</organism>
<evidence type="ECO:0000313" key="2">
    <source>
        <dbReference type="EMBL" id="QNJ98083.1"/>
    </source>
</evidence>
<proteinExistence type="predicted"/>
<dbReference type="RefSeq" id="WP_233279937.1">
    <property type="nucleotide sequence ID" value="NZ_CP052909.1"/>
</dbReference>
<dbReference type="Proteomes" id="UP000515514">
    <property type="component" value="Chromosome"/>
</dbReference>
<name>A0A7G8PUR7_9FLAO</name>
<accession>A0A7G8PUR7</accession>
<sequence>MMKKRFIGLVMVISWVLVVACSTDDSSNPNSASADQIAETAMSGSWEITYFYDSDKVETGDFSGFSFTFHDDGSLVAVNGNTTVTGTWSVSNSSSSSSDDDGSSNSSSADFNIFFPVPESNKFEDLNDDWDIISVSQNEIKLIDVSGGNGGTDYLTFTKI</sequence>
<keyword evidence="1" id="KW-0732">Signal</keyword>
<gene>
    <name evidence="2" type="ORF">ALE3EI_1525</name>
</gene>
<dbReference type="AlphaFoldDB" id="A0A7G8PUR7"/>
<feature type="chain" id="PRO_5029003199" description="Lipocalin-like domain-containing protein" evidence="1">
    <location>
        <begin position="21"/>
        <end position="160"/>
    </location>
</feature>
<feature type="signal peptide" evidence="1">
    <location>
        <begin position="1"/>
        <end position="20"/>
    </location>
</feature>